<dbReference type="EMBL" id="JARKIE010000208">
    <property type="protein sequence ID" value="KAJ7666526.1"/>
    <property type="molecule type" value="Genomic_DNA"/>
</dbReference>
<proteinExistence type="inferred from homology"/>
<reference evidence="5" key="1">
    <citation type="submission" date="2023-03" db="EMBL/GenBank/DDBJ databases">
        <title>Massive genome expansion in bonnet fungi (Mycena s.s.) driven by repeated elements and novel gene families across ecological guilds.</title>
        <authorList>
            <consortium name="Lawrence Berkeley National Laboratory"/>
            <person name="Harder C.B."/>
            <person name="Miyauchi S."/>
            <person name="Viragh M."/>
            <person name="Kuo A."/>
            <person name="Thoen E."/>
            <person name="Andreopoulos B."/>
            <person name="Lu D."/>
            <person name="Skrede I."/>
            <person name="Drula E."/>
            <person name="Henrissat B."/>
            <person name="Morin E."/>
            <person name="Kohler A."/>
            <person name="Barry K."/>
            <person name="LaButti K."/>
            <person name="Morin E."/>
            <person name="Salamov A."/>
            <person name="Lipzen A."/>
            <person name="Mereny Z."/>
            <person name="Hegedus B."/>
            <person name="Baldrian P."/>
            <person name="Stursova M."/>
            <person name="Weitz H."/>
            <person name="Taylor A."/>
            <person name="Grigoriev I.V."/>
            <person name="Nagy L.G."/>
            <person name="Martin F."/>
            <person name="Kauserud H."/>
        </authorList>
    </citation>
    <scope>NUCLEOTIDE SEQUENCE</scope>
    <source>
        <strain evidence="5">CBHHK067</strain>
    </source>
</reference>
<feature type="compositionally biased region" description="Acidic residues" evidence="4">
    <location>
        <begin position="226"/>
        <end position="236"/>
    </location>
</feature>
<keyword evidence="6" id="KW-1185">Reference proteome</keyword>
<evidence type="ECO:0000256" key="3">
    <source>
        <dbReference type="ARBA" id="ARBA00022917"/>
    </source>
</evidence>
<dbReference type="GO" id="GO:0003743">
    <property type="term" value="F:translation initiation factor activity"/>
    <property type="evidence" value="ECO:0007669"/>
    <property type="project" value="UniProtKB-KW"/>
</dbReference>
<dbReference type="AlphaFoldDB" id="A0AAD7G8P8"/>
<dbReference type="Gene3D" id="3.30.110.10">
    <property type="entry name" value="Translation initiation factor 3 (IF-3), C-terminal domain"/>
    <property type="match status" value="1"/>
</dbReference>
<keyword evidence="2" id="KW-0396">Initiation factor</keyword>
<dbReference type="GO" id="GO:0032790">
    <property type="term" value="P:ribosome disassembly"/>
    <property type="evidence" value="ECO:0007669"/>
    <property type="project" value="TreeGrafter"/>
</dbReference>
<comment type="similarity">
    <text evidence="1">Belongs to the IF-3 family.</text>
</comment>
<dbReference type="InterPro" id="IPR036788">
    <property type="entry name" value="T_IF-3_C_sf"/>
</dbReference>
<gene>
    <name evidence="5" type="ORF">B0H17DRAFT_1018927</name>
</gene>
<feature type="compositionally biased region" description="Basic and acidic residues" evidence="4">
    <location>
        <begin position="288"/>
        <end position="299"/>
    </location>
</feature>
<organism evidence="5 6">
    <name type="scientific">Mycena rosella</name>
    <name type="common">Pink bonnet</name>
    <name type="synonym">Agaricus rosellus</name>
    <dbReference type="NCBI Taxonomy" id="1033263"/>
    <lineage>
        <taxon>Eukaryota</taxon>
        <taxon>Fungi</taxon>
        <taxon>Dikarya</taxon>
        <taxon>Basidiomycota</taxon>
        <taxon>Agaricomycotina</taxon>
        <taxon>Agaricomycetes</taxon>
        <taxon>Agaricomycetidae</taxon>
        <taxon>Agaricales</taxon>
        <taxon>Marasmiineae</taxon>
        <taxon>Mycenaceae</taxon>
        <taxon>Mycena</taxon>
    </lineage>
</organism>
<dbReference type="PANTHER" id="PTHR10938:SF0">
    <property type="entry name" value="TRANSLATION INITIATION FACTOR IF-3, MITOCHONDRIAL"/>
    <property type="match status" value="1"/>
</dbReference>
<dbReference type="SUPFAM" id="SSF55200">
    <property type="entry name" value="Translation initiation factor IF3, C-terminal domain"/>
    <property type="match status" value="1"/>
</dbReference>
<keyword evidence="3" id="KW-0648">Protein biosynthesis</keyword>
<dbReference type="InterPro" id="IPR001288">
    <property type="entry name" value="Translation_initiation_fac_3"/>
</dbReference>
<evidence type="ECO:0008006" key="7">
    <source>
        <dbReference type="Google" id="ProtNLM"/>
    </source>
</evidence>
<dbReference type="GO" id="GO:0005739">
    <property type="term" value="C:mitochondrion"/>
    <property type="evidence" value="ECO:0007669"/>
    <property type="project" value="TreeGrafter"/>
</dbReference>
<evidence type="ECO:0000256" key="1">
    <source>
        <dbReference type="ARBA" id="ARBA00005439"/>
    </source>
</evidence>
<dbReference type="GO" id="GO:0070124">
    <property type="term" value="P:mitochondrial translational initiation"/>
    <property type="evidence" value="ECO:0007669"/>
    <property type="project" value="TreeGrafter"/>
</dbReference>
<dbReference type="GO" id="GO:0043022">
    <property type="term" value="F:ribosome binding"/>
    <property type="evidence" value="ECO:0007669"/>
    <property type="project" value="TreeGrafter"/>
</dbReference>
<dbReference type="PANTHER" id="PTHR10938">
    <property type="entry name" value="TRANSLATION INITIATION FACTOR IF-3"/>
    <property type="match status" value="1"/>
</dbReference>
<evidence type="ECO:0000256" key="2">
    <source>
        <dbReference type="ARBA" id="ARBA00022540"/>
    </source>
</evidence>
<evidence type="ECO:0000313" key="5">
    <source>
        <dbReference type="EMBL" id="KAJ7666526.1"/>
    </source>
</evidence>
<name>A0AAD7G8P8_MYCRO</name>
<comment type="caution">
    <text evidence="5">The sequence shown here is derived from an EMBL/GenBank/DDBJ whole genome shotgun (WGS) entry which is preliminary data.</text>
</comment>
<protein>
    <recommendedName>
        <fullName evidence="7">Translation initiation factor 3 N-terminal domain-containing protein</fullName>
    </recommendedName>
</protein>
<evidence type="ECO:0000313" key="6">
    <source>
        <dbReference type="Proteomes" id="UP001221757"/>
    </source>
</evidence>
<evidence type="ECO:0000256" key="4">
    <source>
        <dbReference type="SAM" id="MobiDB-lite"/>
    </source>
</evidence>
<sequence>MNTFSAFRFAARTLLHPRTTHFPCLNPLALHHVRFKSKRHTTSTRIRNENIPHENVYLVNEENALVKTSLADLLASTDLKEYWVELVAAKPLPVVKLANKKEALVKVKQTRVKAREVLRKNIVKEVQLTWGSEKSDLEHKLARVRMYLEIGAKVDIVFSTKTKGTPPSQLFMQKKLQDTVEMMADVSKEWKPVEWRRNIAAIHLKGIVDVNRQLTPEQIQLVEAEEAEGAELESDEPVIQSEPKAEDIKLVVPPPRVQSRPEPGKPKGYVDLSEFNFEPPPQRRNPGKKPEKQYGTRSR</sequence>
<feature type="region of interest" description="Disordered" evidence="4">
    <location>
        <begin position="226"/>
        <end position="299"/>
    </location>
</feature>
<dbReference type="Proteomes" id="UP001221757">
    <property type="component" value="Unassembled WGS sequence"/>
</dbReference>
<accession>A0AAD7G8P8</accession>